<keyword evidence="3" id="KW-0804">Transcription</keyword>
<dbReference type="Gene3D" id="3.30.450.40">
    <property type="match status" value="1"/>
</dbReference>
<dbReference type="Proteomes" id="UP000623307">
    <property type="component" value="Chromosome 1"/>
</dbReference>
<organism evidence="7 9">
    <name type="scientific">Cupriavidus oxalaticus</name>
    <dbReference type="NCBI Taxonomy" id="96344"/>
    <lineage>
        <taxon>Bacteria</taxon>
        <taxon>Pseudomonadati</taxon>
        <taxon>Pseudomonadota</taxon>
        <taxon>Betaproteobacteria</taxon>
        <taxon>Burkholderiales</taxon>
        <taxon>Burkholderiaceae</taxon>
        <taxon>Cupriavidus</taxon>
    </lineage>
</organism>
<dbReference type="PANTHER" id="PTHR30136:SF33">
    <property type="entry name" value="TRANSCRIPTIONAL REGULATORY PROTEIN"/>
    <property type="match status" value="1"/>
</dbReference>
<keyword evidence="10" id="KW-1185">Reference proteome</keyword>
<dbReference type="OrthoDB" id="5401369at2"/>
<evidence type="ECO:0000313" key="8">
    <source>
        <dbReference type="EMBL" id="SPC21768.1"/>
    </source>
</evidence>
<evidence type="ECO:0000256" key="3">
    <source>
        <dbReference type="ARBA" id="ARBA00023163"/>
    </source>
</evidence>
<dbReference type="InterPro" id="IPR036388">
    <property type="entry name" value="WH-like_DNA-bd_sf"/>
</dbReference>
<dbReference type="GO" id="GO:0003677">
    <property type="term" value="F:DNA binding"/>
    <property type="evidence" value="ECO:0007669"/>
    <property type="project" value="UniProtKB-KW"/>
</dbReference>
<dbReference type="PROSITE" id="PS51077">
    <property type="entry name" value="HTH_ICLR"/>
    <property type="match status" value="1"/>
</dbReference>
<dbReference type="InterPro" id="IPR029016">
    <property type="entry name" value="GAF-like_dom_sf"/>
</dbReference>
<feature type="domain" description="HTH iclR-type" evidence="4">
    <location>
        <begin position="8"/>
        <end position="70"/>
    </location>
</feature>
<proteinExistence type="predicted"/>
<evidence type="ECO:0000256" key="1">
    <source>
        <dbReference type="ARBA" id="ARBA00023015"/>
    </source>
</evidence>
<dbReference type="InterPro" id="IPR005471">
    <property type="entry name" value="Tscrpt_reg_IclR_N"/>
</dbReference>
<dbReference type="Pfam" id="PF01614">
    <property type="entry name" value="IclR_C"/>
    <property type="match status" value="1"/>
</dbReference>
<evidence type="ECO:0000256" key="2">
    <source>
        <dbReference type="ARBA" id="ARBA00023125"/>
    </source>
</evidence>
<dbReference type="GO" id="GO:0003700">
    <property type="term" value="F:DNA-binding transcription factor activity"/>
    <property type="evidence" value="ECO:0007669"/>
    <property type="project" value="TreeGrafter"/>
</dbReference>
<dbReference type="PROSITE" id="PS51078">
    <property type="entry name" value="ICLR_ED"/>
    <property type="match status" value="1"/>
</dbReference>
<dbReference type="AlphaFoldDB" id="A0A375FNB8"/>
<evidence type="ECO:0000313" key="9">
    <source>
        <dbReference type="Proteomes" id="UP000256862"/>
    </source>
</evidence>
<reference evidence="6 10" key="3">
    <citation type="submission" date="2021-02" db="EMBL/GenBank/DDBJ databases">
        <title>Complete Genome Sequence of Cupriavidus oxalaticus Strain Ox1, a Soil Oxalate-Degrading Species.</title>
        <authorList>
            <person name="Palmieri F."/>
            <person name="Udriet P."/>
            <person name="Deuasquier M."/>
            <person name="Beaudoing E."/>
            <person name="Johnson S.L."/>
            <person name="Davenport K.W."/>
            <person name="Chain P.S."/>
            <person name="Bindschedler S."/>
            <person name="Junier P."/>
        </authorList>
    </citation>
    <scope>NUCLEOTIDE SEQUENCE [LARGE SCALE GENOMIC DNA]</scope>
    <source>
        <strain evidence="6 10">Ox1</strain>
    </source>
</reference>
<dbReference type="GeneID" id="303489891"/>
<dbReference type="EMBL" id="CP069811">
    <property type="protein sequence ID" value="QRQ90993.1"/>
    <property type="molecule type" value="Genomic_DNA"/>
</dbReference>
<dbReference type="EMBL" id="OGUS01000059">
    <property type="protein sequence ID" value="SPC06398.1"/>
    <property type="molecule type" value="Genomic_DNA"/>
</dbReference>
<evidence type="ECO:0000259" key="5">
    <source>
        <dbReference type="PROSITE" id="PS51078"/>
    </source>
</evidence>
<evidence type="ECO:0000313" key="7">
    <source>
        <dbReference type="EMBL" id="SPC06398.1"/>
    </source>
</evidence>
<evidence type="ECO:0000313" key="6">
    <source>
        <dbReference type="EMBL" id="QRQ90993.1"/>
    </source>
</evidence>
<dbReference type="InterPro" id="IPR036390">
    <property type="entry name" value="WH_DNA-bd_sf"/>
</dbReference>
<dbReference type="InterPro" id="IPR050707">
    <property type="entry name" value="HTH_MetabolicPath_Reg"/>
</dbReference>
<sequence length="259" mass="27836">MSPSSPVTMTLERGLQVLRAFRAERVPLTNGELVRRTGLSKSTVSRLTMTLVSMGFLRRVAGGPQFELGSGPLGIGHAYLETSAVTRLAHPFMQQLADRLNVSVALAVPDQLDMLYVAYRTSTRIATLRLGAGSLLPMGLTAIGRAWLWGLPENTRSGYVASVVEAAAPQAEEVRKNIEAAFEDLRTSGVCMSLGEYQRNAYGIALPLRVGRADTLMALNCGAVDLRADVDAIRARIVPELKAAAVELMVLLRDVGSDA</sequence>
<name>A0A375FNB8_9BURK</name>
<accession>A0A375FNB8</accession>
<evidence type="ECO:0000313" key="10">
    <source>
        <dbReference type="Proteomes" id="UP000623307"/>
    </source>
</evidence>
<dbReference type="Pfam" id="PF09339">
    <property type="entry name" value="HTH_IclR"/>
    <property type="match status" value="1"/>
</dbReference>
<dbReference type="SMART" id="SM00346">
    <property type="entry name" value="HTH_ICLR"/>
    <property type="match status" value="1"/>
</dbReference>
<reference evidence="9" key="2">
    <citation type="submission" date="2018-01" db="EMBL/GenBank/DDBJ databases">
        <authorList>
            <person name="Gaut B.S."/>
            <person name="Morton B.R."/>
            <person name="Clegg M.T."/>
            <person name="Duvall M.R."/>
        </authorList>
    </citation>
    <scope>NUCLEOTIDE SEQUENCE [LARGE SCALE GENOMIC DNA]</scope>
</reference>
<dbReference type="EMBL" id="OGUS01000141">
    <property type="protein sequence ID" value="SPC21768.1"/>
    <property type="molecule type" value="Genomic_DNA"/>
</dbReference>
<protein>
    <submittedName>
        <fullName evidence="6">IclR family transcriptional regulator</fullName>
    </submittedName>
</protein>
<keyword evidence="2" id="KW-0238">DNA-binding</keyword>
<dbReference type="InterPro" id="IPR014757">
    <property type="entry name" value="Tscrpt_reg_IclR_C"/>
</dbReference>
<evidence type="ECO:0000259" key="4">
    <source>
        <dbReference type="PROSITE" id="PS51077"/>
    </source>
</evidence>
<feature type="domain" description="IclR-ED" evidence="5">
    <location>
        <begin position="71"/>
        <end position="254"/>
    </location>
</feature>
<gene>
    <name evidence="8" type="ORF">CO2235_MP60093</name>
    <name evidence="7" type="ORF">CO2235_U540037</name>
    <name evidence="6" type="ORF">JTE92_10165</name>
</gene>
<dbReference type="SUPFAM" id="SSF55781">
    <property type="entry name" value="GAF domain-like"/>
    <property type="match status" value="1"/>
</dbReference>
<dbReference type="SUPFAM" id="SSF46785">
    <property type="entry name" value="Winged helix' DNA-binding domain"/>
    <property type="match status" value="1"/>
</dbReference>
<dbReference type="Proteomes" id="UP000256862">
    <property type="component" value="Plasmid CO2235_mp"/>
</dbReference>
<keyword evidence="1" id="KW-0805">Transcription regulation</keyword>
<dbReference type="RefSeq" id="WP_063237253.1">
    <property type="nucleotide sequence ID" value="NZ_CP069809.1"/>
</dbReference>
<dbReference type="PANTHER" id="PTHR30136">
    <property type="entry name" value="HELIX-TURN-HELIX TRANSCRIPTIONAL REGULATOR, ICLR FAMILY"/>
    <property type="match status" value="1"/>
</dbReference>
<reference evidence="7" key="1">
    <citation type="submission" date="2018-01" db="EMBL/GenBank/DDBJ databases">
        <authorList>
            <person name="Clerissi C."/>
        </authorList>
    </citation>
    <scope>NUCLEOTIDE SEQUENCE</scope>
    <source>
        <strain evidence="7">Cupriavidus oxalaticus LMG 2235</strain>
    </source>
</reference>
<dbReference type="GO" id="GO:0045892">
    <property type="term" value="P:negative regulation of DNA-templated transcription"/>
    <property type="evidence" value="ECO:0007669"/>
    <property type="project" value="TreeGrafter"/>
</dbReference>
<dbReference type="Gene3D" id="1.10.10.10">
    <property type="entry name" value="Winged helix-like DNA-binding domain superfamily/Winged helix DNA-binding domain"/>
    <property type="match status" value="1"/>
</dbReference>